<protein>
    <recommendedName>
        <fullName evidence="1">Lipocalin/cytosolic fatty-acid binding domain-containing protein</fullName>
    </recommendedName>
</protein>
<organism evidence="2 3">
    <name type="scientific">Chara braunii</name>
    <name type="common">Braun's stonewort</name>
    <dbReference type="NCBI Taxonomy" id="69332"/>
    <lineage>
        <taxon>Eukaryota</taxon>
        <taxon>Viridiplantae</taxon>
        <taxon>Streptophyta</taxon>
        <taxon>Charophyceae</taxon>
        <taxon>Charales</taxon>
        <taxon>Characeae</taxon>
        <taxon>Chara</taxon>
    </lineage>
</organism>
<keyword evidence="3" id="KW-1185">Reference proteome</keyword>
<evidence type="ECO:0000313" key="2">
    <source>
        <dbReference type="EMBL" id="GBG61082.1"/>
    </source>
</evidence>
<dbReference type="STRING" id="69332.A0A388JTQ2"/>
<sequence length="100" mass="11401">MPLQIALPGERSKAYKACRTEQYNESFQDRKSYHVLFLVLSREPSMSDEVYKMLLDIATKEGYDVSTLVKTEHKDGVGEASTDTAKTDSGYWWLKALFGK</sequence>
<evidence type="ECO:0000259" key="1">
    <source>
        <dbReference type="Pfam" id="PF08212"/>
    </source>
</evidence>
<dbReference type="Gramene" id="GBG61082">
    <property type="protein sequence ID" value="GBG61082"/>
    <property type="gene ID" value="CBR_g19158"/>
</dbReference>
<accession>A0A388JTQ2</accession>
<dbReference type="OrthoDB" id="565904at2759"/>
<dbReference type="InterPro" id="IPR000566">
    <property type="entry name" value="Lipocln_cytosolic_FA-bd_dom"/>
</dbReference>
<dbReference type="Proteomes" id="UP000265515">
    <property type="component" value="Unassembled WGS sequence"/>
</dbReference>
<proteinExistence type="predicted"/>
<dbReference type="EMBL" id="BFEA01000017">
    <property type="protein sequence ID" value="GBG61082.1"/>
    <property type="molecule type" value="Genomic_DNA"/>
</dbReference>
<dbReference type="SUPFAM" id="SSF50814">
    <property type="entry name" value="Lipocalins"/>
    <property type="match status" value="1"/>
</dbReference>
<dbReference type="AlphaFoldDB" id="A0A388JTQ2"/>
<dbReference type="InterPro" id="IPR012674">
    <property type="entry name" value="Calycin"/>
</dbReference>
<dbReference type="Gene3D" id="2.40.128.20">
    <property type="match status" value="1"/>
</dbReference>
<comment type="caution">
    <text evidence="2">The sequence shown here is derived from an EMBL/GenBank/DDBJ whole genome shotgun (WGS) entry which is preliminary data.</text>
</comment>
<dbReference type="Pfam" id="PF08212">
    <property type="entry name" value="Lipocalin_2"/>
    <property type="match status" value="1"/>
</dbReference>
<feature type="domain" description="Lipocalin/cytosolic fatty-acid binding" evidence="1">
    <location>
        <begin position="37"/>
        <end position="72"/>
    </location>
</feature>
<name>A0A388JTQ2_CHABU</name>
<evidence type="ECO:0000313" key="3">
    <source>
        <dbReference type="Proteomes" id="UP000265515"/>
    </source>
</evidence>
<gene>
    <name evidence="2" type="ORF">CBR_g19158</name>
</gene>
<reference evidence="2 3" key="1">
    <citation type="journal article" date="2018" name="Cell">
        <title>The Chara Genome: Secondary Complexity and Implications for Plant Terrestrialization.</title>
        <authorList>
            <person name="Nishiyama T."/>
            <person name="Sakayama H."/>
            <person name="Vries J.D."/>
            <person name="Buschmann H."/>
            <person name="Saint-Marcoux D."/>
            <person name="Ullrich K.K."/>
            <person name="Haas F.B."/>
            <person name="Vanderstraeten L."/>
            <person name="Becker D."/>
            <person name="Lang D."/>
            <person name="Vosolsobe S."/>
            <person name="Rombauts S."/>
            <person name="Wilhelmsson P.K.I."/>
            <person name="Janitza P."/>
            <person name="Kern R."/>
            <person name="Heyl A."/>
            <person name="Rumpler F."/>
            <person name="Villalobos L.I.A.C."/>
            <person name="Clay J.M."/>
            <person name="Skokan R."/>
            <person name="Toyoda A."/>
            <person name="Suzuki Y."/>
            <person name="Kagoshima H."/>
            <person name="Schijlen E."/>
            <person name="Tajeshwar N."/>
            <person name="Catarino B."/>
            <person name="Hetherington A.J."/>
            <person name="Saltykova A."/>
            <person name="Bonnot C."/>
            <person name="Breuninger H."/>
            <person name="Symeonidi A."/>
            <person name="Radhakrishnan G.V."/>
            <person name="Van Nieuwerburgh F."/>
            <person name="Deforce D."/>
            <person name="Chang C."/>
            <person name="Karol K.G."/>
            <person name="Hedrich R."/>
            <person name="Ulvskov P."/>
            <person name="Glockner G."/>
            <person name="Delwiche C.F."/>
            <person name="Petrasek J."/>
            <person name="Van de Peer Y."/>
            <person name="Friml J."/>
            <person name="Beilby M."/>
            <person name="Dolan L."/>
            <person name="Kohara Y."/>
            <person name="Sugano S."/>
            <person name="Fujiyama A."/>
            <person name="Delaux P.-M."/>
            <person name="Quint M."/>
            <person name="TheiBen G."/>
            <person name="Hagemann M."/>
            <person name="Harholt J."/>
            <person name="Dunand C."/>
            <person name="Zachgo S."/>
            <person name="Langdale J."/>
            <person name="Maumus F."/>
            <person name="Straeten D.V.D."/>
            <person name="Gould S.B."/>
            <person name="Rensing S.A."/>
        </authorList>
    </citation>
    <scope>NUCLEOTIDE SEQUENCE [LARGE SCALE GENOMIC DNA]</scope>
    <source>
        <strain evidence="2 3">S276</strain>
    </source>
</reference>